<dbReference type="Proteomes" id="UP000275408">
    <property type="component" value="Unassembled WGS sequence"/>
</dbReference>
<comment type="caution">
    <text evidence="1">The sequence shown here is derived from an EMBL/GenBank/DDBJ whole genome shotgun (WGS) entry which is preliminary data.</text>
</comment>
<reference evidence="1 2" key="1">
    <citation type="journal article" date="2018" name="Sci. Rep.">
        <title>Comparative analysis of the Pocillopora damicornis genome highlights role of immune system in coral evolution.</title>
        <authorList>
            <person name="Cunning R."/>
            <person name="Bay R.A."/>
            <person name="Gillette P."/>
            <person name="Baker A.C."/>
            <person name="Traylor-Knowles N."/>
        </authorList>
    </citation>
    <scope>NUCLEOTIDE SEQUENCE [LARGE SCALE GENOMIC DNA]</scope>
    <source>
        <strain evidence="1">RSMAS</strain>
        <tissue evidence="1">Whole animal</tissue>
    </source>
</reference>
<feature type="non-terminal residue" evidence="1">
    <location>
        <position position="392"/>
    </location>
</feature>
<name>A0A3M6V6E1_POCDA</name>
<dbReference type="EMBL" id="RCHS01000074">
    <property type="protein sequence ID" value="RMX61158.1"/>
    <property type="molecule type" value="Genomic_DNA"/>
</dbReference>
<dbReference type="AlphaFoldDB" id="A0A3M6V6E1"/>
<dbReference type="STRING" id="46731.A0A3M6V6E1"/>
<evidence type="ECO:0000313" key="1">
    <source>
        <dbReference type="EMBL" id="RMX61158.1"/>
    </source>
</evidence>
<organism evidence="1 2">
    <name type="scientific">Pocillopora damicornis</name>
    <name type="common">Cauliflower coral</name>
    <name type="synonym">Millepora damicornis</name>
    <dbReference type="NCBI Taxonomy" id="46731"/>
    <lineage>
        <taxon>Eukaryota</taxon>
        <taxon>Metazoa</taxon>
        <taxon>Cnidaria</taxon>
        <taxon>Anthozoa</taxon>
        <taxon>Hexacorallia</taxon>
        <taxon>Scleractinia</taxon>
        <taxon>Astrocoeniina</taxon>
        <taxon>Pocilloporidae</taxon>
        <taxon>Pocillopora</taxon>
    </lineage>
</organism>
<evidence type="ECO:0000313" key="2">
    <source>
        <dbReference type="Proteomes" id="UP000275408"/>
    </source>
</evidence>
<protein>
    <submittedName>
        <fullName evidence="1">Uncharacterized protein</fullName>
    </submittedName>
</protein>
<keyword evidence="2" id="KW-1185">Reference proteome</keyword>
<proteinExistence type="predicted"/>
<sequence length="392" mass="45644">MIVAKADRMLDFLKRNCAGIVGSTVLLRLYCSLVRSHFCFCSQLWAPQSSTSNLILFENIRRRATRFILRNSNLCYKAHLIKLKLLPLSYWLEYVDLVFFFKCLHGLIDFTHEFSNYFSFLKGNTRCASSGLHLKLNAFRTSSFRDFYFNRITLMWNSLPKNIKDSDTISSFKSKLKSFYFTKLLNAFDRDNFRSFKLICPKCRSPKKDLGIIIANDTSWKDHLVMIVAKANRMLGFLKRNCAGIVGNTLWASQSSTSNLILVENIQRRATRFILRNSNLCYKARLIKFKLLPLSYWLEYLDLGDTRRASSGLHLKLNACRTSSFRDFYFNRITLMWNSLPKNIKDSDTVSSFKSKLKSFYFTRLLNAFDGDNFRSIKLICPKCRRANTSSV</sequence>
<gene>
    <name evidence="1" type="ORF">pdam_00005606</name>
</gene>
<accession>A0A3M6V6E1</accession>